<protein>
    <submittedName>
        <fullName evidence="1">Uncharacterized protein</fullName>
    </submittedName>
</protein>
<organism evidence="1 2">
    <name type="scientific">Hirundo rustica rustica</name>
    <dbReference type="NCBI Taxonomy" id="333673"/>
    <lineage>
        <taxon>Eukaryota</taxon>
        <taxon>Metazoa</taxon>
        <taxon>Chordata</taxon>
        <taxon>Craniata</taxon>
        <taxon>Vertebrata</taxon>
        <taxon>Euteleostomi</taxon>
        <taxon>Archelosauria</taxon>
        <taxon>Archosauria</taxon>
        <taxon>Dinosauria</taxon>
        <taxon>Saurischia</taxon>
        <taxon>Theropoda</taxon>
        <taxon>Coelurosauria</taxon>
        <taxon>Aves</taxon>
        <taxon>Neognathae</taxon>
        <taxon>Neoaves</taxon>
        <taxon>Telluraves</taxon>
        <taxon>Australaves</taxon>
        <taxon>Passeriformes</taxon>
        <taxon>Sylvioidea</taxon>
        <taxon>Hirundinidae</taxon>
        <taxon>Hirundo</taxon>
    </lineage>
</organism>
<comment type="caution">
    <text evidence="1">The sequence shown here is derived from an EMBL/GenBank/DDBJ whole genome shotgun (WGS) entry which is preliminary data.</text>
</comment>
<evidence type="ECO:0000313" key="1">
    <source>
        <dbReference type="EMBL" id="RMC00261.1"/>
    </source>
</evidence>
<proteinExistence type="predicted"/>
<sequence length="246" mass="27416">MDGVAWETRMEPLICEIQSNLKPHEEKQGSLLYSALPSPTVPVRLVPFFQTFVLRFDEKERRGIFAGGVLLANAVPLEISGWRDSDETGVAGAQIPVLICGKVIHFGLGSTDVASSFLDLKSLLCFWQILKGAWKFLTLPITSVESIDMLIVQEVIGRLGNSIAVLHAVYDHFFQNHWLKVLTLDKSWQVCRYELEIVHCHRDTVHGLQNLKKNDFIRLAATTPGALGPVWAMEGYKDDLGTGTSL</sequence>
<dbReference type="AlphaFoldDB" id="A0A3M0JIV7"/>
<keyword evidence="2" id="KW-1185">Reference proteome</keyword>
<accession>A0A3M0JIV7</accession>
<name>A0A3M0JIV7_HIRRU</name>
<dbReference type="Proteomes" id="UP000269221">
    <property type="component" value="Unassembled WGS sequence"/>
</dbReference>
<dbReference type="EMBL" id="QRBI01000144">
    <property type="protein sequence ID" value="RMC00261.1"/>
    <property type="molecule type" value="Genomic_DNA"/>
</dbReference>
<reference evidence="1 2" key="1">
    <citation type="submission" date="2018-07" db="EMBL/GenBank/DDBJ databases">
        <title>A high quality draft genome assembly of the barn swallow (H. rustica rustica).</title>
        <authorList>
            <person name="Formenti G."/>
            <person name="Chiara M."/>
            <person name="Poveda L."/>
            <person name="Francoijs K.-J."/>
            <person name="Bonisoli-Alquati A."/>
            <person name="Canova L."/>
            <person name="Gianfranceschi L."/>
            <person name="Horner D.S."/>
            <person name="Saino N."/>
        </authorList>
    </citation>
    <scope>NUCLEOTIDE SEQUENCE [LARGE SCALE GENOMIC DNA]</scope>
    <source>
        <strain evidence="1">Chelidonia</strain>
        <tissue evidence="1">Blood</tissue>
    </source>
</reference>
<evidence type="ECO:0000313" key="2">
    <source>
        <dbReference type="Proteomes" id="UP000269221"/>
    </source>
</evidence>
<gene>
    <name evidence="1" type="ORF">DUI87_22868</name>
</gene>